<evidence type="ECO:0000313" key="1">
    <source>
        <dbReference type="EMBL" id="TQM25871.1"/>
    </source>
</evidence>
<dbReference type="Pfam" id="PF25656">
    <property type="entry name" value="DUF7945"/>
    <property type="match status" value="1"/>
</dbReference>
<protein>
    <submittedName>
        <fullName evidence="1">Uncharacterized protein</fullName>
    </submittedName>
</protein>
<gene>
    <name evidence="1" type="ORF">FB390_6039</name>
</gene>
<reference evidence="1 2" key="1">
    <citation type="submission" date="2019-06" db="EMBL/GenBank/DDBJ databases">
        <title>Sequencing the genomes of 1000 actinobacteria strains.</title>
        <authorList>
            <person name="Klenk H.-P."/>
        </authorList>
    </citation>
    <scope>NUCLEOTIDE SEQUENCE [LARGE SCALE GENOMIC DNA]</scope>
    <source>
        <strain evidence="1 2">DSM 103495</strain>
    </source>
</reference>
<dbReference type="NCBIfam" id="NF047838">
    <property type="entry name" value="SCO4402_fam"/>
    <property type="match status" value="1"/>
</dbReference>
<proteinExistence type="predicted"/>
<organism evidence="1 2">
    <name type="scientific">Nocardia bhagyanarayanae</name>
    <dbReference type="NCBI Taxonomy" id="1215925"/>
    <lineage>
        <taxon>Bacteria</taxon>
        <taxon>Bacillati</taxon>
        <taxon>Actinomycetota</taxon>
        <taxon>Actinomycetes</taxon>
        <taxon>Mycobacteriales</taxon>
        <taxon>Nocardiaceae</taxon>
        <taxon>Nocardia</taxon>
    </lineage>
</organism>
<dbReference type="RefSeq" id="WP_141812508.1">
    <property type="nucleotide sequence ID" value="NZ_VFPG01000002.1"/>
</dbReference>
<dbReference type="OrthoDB" id="8454954at2"/>
<dbReference type="InterPro" id="IPR057705">
    <property type="entry name" value="DUF7945"/>
</dbReference>
<dbReference type="EMBL" id="VFPG01000002">
    <property type="protein sequence ID" value="TQM25871.1"/>
    <property type="molecule type" value="Genomic_DNA"/>
</dbReference>
<evidence type="ECO:0000313" key="2">
    <source>
        <dbReference type="Proteomes" id="UP000316331"/>
    </source>
</evidence>
<accession>A0A543EWC2</accession>
<dbReference type="Proteomes" id="UP000316331">
    <property type="component" value="Unassembled WGS sequence"/>
</dbReference>
<comment type="caution">
    <text evidence="1">The sequence shown here is derived from an EMBL/GenBank/DDBJ whole genome shotgun (WGS) entry which is preliminary data.</text>
</comment>
<sequence>MVTTGGGPNLGVMPAVEQLGPSMNEVQFPEMRANVLSAIRALADREYQQRVWLERQYPHEGFYDDLDQRIHTLYDDCAVLPDPRRRIGTVLIDNDELGALAKLDRVLSPLLDDLGNSPDSVYVGDPRWGAVLTAARVALAAMTRTNNGGIETADV</sequence>
<dbReference type="AlphaFoldDB" id="A0A543EWC2"/>
<keyword evidence="2" id="KW-1185">Reference proteome</keyword>
<name>A0A543EWC2_9NOCA</name>